<dbReference type="EMBL" id="UINC01001753">
    <property type="protein sequence ID" value="SUZ88080.1"/>
    <property type="molecule type" value="Genomic_DNA"/>
</dbReference>
<evidence type="ECO:0000256" key="3">
    <source>
        <dbReference type="ARBA" id="ARBA00023163"/>
    </source>
</evidence>
<dbReference type="GO" id="GO:0006950">
    <property type="term" value="P:response to stress"/>
    <property type="evidence" value="ECO:0007669"/>
    <property type="project" value="TreeGrafter"/>
</dbReference>
<evidence type="ECO:0000313" key="5">
    <source>
        <dbReference type="EMBL" id="SUZ88080.1"/>
    </source>
</evidence>
<name>A0A381R8Y6_9ZZZZ</name>
<accession>A0A381R8Y6</accession>
<evidence type="ECO:0000256" key="1">
    <source>
        <dbReference type="ARBA" id="ARBA00023015"/>
    </source>
</evidence>
<dbReference type="AlphaFoldDB" id="A0A381R8Y6"/>
<dbReference type="PANTHER" id="PTHR33164">
    <property type="entry name" value="TRANSCRIPTIONAL REGULATOR, MARR FAMILY"/>
    <property type="match status" value="1"/>
</dbReference>
<sequence>MALQLIPHLQKAGHLLILHLERFRMTFGITPPEAQILAALSTNQVRSISDLQKRLGFKPSTLTSILDRLVARSFIVRKPRDDDRRSVNVSLTQTGRRPALIVRRSLEQLETKIVSHTTRVNLNDLQCVTETLEELTPLR</sequence>
<keyword evidence="1" id="KW-0805">Transcription regulation</keyword>
<dbReference type="GO" id="GO:0003677">
    <property type="term" value="F:DNA binding"/>
    <property type="evidence" value="ECO:0007669"/>
    <property type="project" value="UniProtKB-KW"/>
</dbReference>
<dbReference type="InterPro" id="IPR036390">
    <property type="entry name" value="WH_DNA-bd_sf"/>
</dbReference>
<evidence type="ECO:0000256" key="2">
    <source>
        <dbReference type="ARBA" id="ARBA00023125"/>
    </source>
</evidence>
<dbReference type="InterPro" id="IPR039422">
    <property type="entry name" value="MarR/SlyA-like"/>
</dbReference>
<keyword evidence="3" id="KW-0804">Transcription</keyword>
<proteinExistence type="predicted"/>
<dbReference type="PANTHER" id="PTHR33164:SF89">
    <property type="entry name" value="MARR FAMILY REGULATORY PROTEIN"/>
    <property type="match status" value="1"/>
</dbReference>
<gene>
    <name evidence="5" type="ORF">METZ01_LOCUS40934</name>
</gene>
<reference evidence="5" key="1">
    <citation type="submission" date="2018-05" db="EMBL/GenBank/DDBJ databases">
        <authorList>
            <person name="Lanie J.A."/>
            <person name="Ng W.-L."/>
            <person name="Kazmierczak K.M."/>
            <person name="Andrzejewski T.M."/>
            <person name="Davidsen T.M."/>
            <person name="Wayne K.J."/>
            <person name="Tettelin H."/>
            <person name="Glass J.I."/>
            <person name="Rusch D."/>
            <person name="Podicherti R."/>
            <person name="Tsui H.-C.T."/>
            <person name="Winkler M.E."/>
        </authorList>
    </citation>
    <scope>NUCLEOTIDE SEQUENCE</scope>
</reference>
<dbReference type="Gene3D" id="1.10.10.10">
    <property type="entry name" value="Winged helix-like DNA-binding domain superfamily/Winged helix DNA-binding domain"/>
    <property type="match status" value="1"/>
</dbReference>
<keyword evidence="2" id="KW-0238">DNA-binding</keyword>
<dbReference type="GO" id="GO:0003700">
    <property type="term" value="F:DNA-binding transcription factor activity"/>
    <property type="evidence" value="ECO:0007669"/>
    <property type="project" value="InterPro"/>
</dbReference>
<dbReference type="InterPro" id="IPR036388">
    <property type="entry name" value="WH-like_DNA-bd_sf"/>
</dbReference>
<feature type="domain" description="HTH marR-type" evidence="4">
    <location>
        <begin position="22"/>
        <end position="125"/>
    </location>
</feature>
<dbReference type="PRINTS" id="PR00598">
    <property type="entry name" value="HTHMARR"/>
</dbReference>
<protein>
    <recommendedName>
        <fullName evidence="4">HTH marR-type domain-containing protein</fullName>
    </recommendedName>
</protein>
<dbReference type="SMART" id="SM00347">
    <property type="entry name" value="HTH_MARR"/>
    <property type="match status" value="1"/>
</dbReference>
<evidence type="ECO:0000259" key="4">
    <source>
        <dbReference type="SMART" id="SM00347"/>
    </source>
</evidence>
<dbReference type="InterPro" id="IPR023187">
    <property type="entry name" value="Tscrpt_reg_MarR-type_CS"/>
</dbReference>
<dbReference type="SUPFAM" id="SSF46785">
    <property type="entry name" value="Winged helix' DNA-binding domain"/>
    <property type="match status" value="1"/>
</dbReference>
<dbReference type="Pfam" id="PF01047">
    <property type="entry name" value="MarR"/>
    <property type="match status" value="1"/>
</dbReference>
<organism evidence="5">
    <name type="scientific">marine metagenome</name>
    <dbReference type="NCBI Taxonomy" id="408172"/>
    <lineage>
        <taxon>unclassified sequences</taxon>
        <taxon>metagenomes</taxon>
        <taxon>ecological metagenomes</taxon>
    </lineage>
</organism>
<dbReference type="PROSITE" id="PS01117">
    <property type="entry name" value="HTH_MARR_1"/>
    <property type="match status" value="1"/>
</dbReference>
<dbReference type="InterPro" id="IPR000835">
    <property type="entry name" value="HTH_MarR-typ"/>
</dbReference>